<proteinExistence type="predicted"/>
<comment type="caution">
    <text evidence="3">The sequence shown here is derived from an EMBL/GenBank/DDBJ whole genome shotgun (WGS) entry which is preliminary data.</text>
</comment>
<keyword evidence="4" id="KW-1185">Reference proteome</keyword>
<feature type="compositionally biased region" description="Low complexity" evidence="1">
    <location>
        <begin position="57"/>
        <end position="73"/>
    </location>
</feature>
<protein>
    <submittedName>
        <fullName evidence="3">Uncharacterized protein</fullName>
    </submittedName>
</protein>
<feature type="transmembrane region" description="Helical" evidence="2">
    <location>
        <begin position="28"/>
        <end position="49"/>
    </location>
</feature>
<dbReference type="EMBL" id="LFMI01000642">
    <property type="protein sequence ID" value="OTA05838.1"/>
    <property type="molecule type" value="Genomic_DNA"/>
</dbReference>
<keyword evidence="2" id="KW-0812">Transmembrane</keyword>
<evidence type="ECO:0000256" key="1">
    <source>
        <dbReference type="SAM" id="MobiDB-lite"/>
    </source>
</evidence>
<organism evidence="3 4">
    <name type="scientific">Trichoderma parareesei</name>
    <name type="common">Filamentous fungus</name>
    <dbReference type="NCBI Taxonomy" id="858221"/>
    <lineage>
        <taxon>Eukaryota</taxon>
        <taxon>Fungi</taxon>
        <taxon>Dikarya</taxon>
        <taxon>Ascomycota</taxon>
        <taxon>Pezizomycotina</taxon>
        <taxon>Sordariomycetes</taxon>
        <taxon>Hypocreomycetidae</taxon>
        <taxon>Hypocreales</taxon>
        <taxon>Hypocreaceae</taxon>
        <taxon>Trichoderma</taxon>
    </lineage>
</organism>
<accession>A0A2H2ZJG7</accession>
<dbReference type="Proteomes" id="UP000219286">
    <property type="component" value="Unassembled WGS sequence"/>
</dbReference>
<reference evidence="3 4" key="1">
    <citation type="journal article" date="2015" name="Genome Announc.">
        <title>Genome sequence and annotation of Trichoderma parareesei, the ancestor of the cellulase producer Trichoderma reesei.</title>
        <authorList>
            <person name="Yang D."/>
            <person name="Pomraning K."/>
            <person name="Kopchinskiy A."/>
            <person name="Karimi Aghcheh R."/>
            <person name="Atanasova L."/>
            <person name="Chenthamara K."/>
            <person name="Baker S.E."/>
            <person name="Zhang R."/>
            <person name="Shen Q."/>
            <person name="Freitag M."/>
            <person name="Kubicek C.P."/>
            <person name="Druzhinina I.S."/>
        </authorList>
    </citation>
    <scope>NUCLEOTIDE SEQUENCE [LARGE SCALE GENOMIC DNA]</scope>
    <source>
        <strain evidence="3 4">CBS 125925</strain>
    </source>
</reference>
<feature type="region of interest" description="Disordered" evidence="1">
    <location>
        <begin position="57"/>
        <end position="77"/>
    </location>
</feature>
<dbReference type="AlphaFoldDB" id="A0A2H2ZJG7"/>
<keyword evidence="2" id="KW-0472">Membrane</keyword>
<keyword evidence="2" id="KW-1133">Transmembrane helix</keyword>
<name>A0A2H2ZJG7_TRIPA</name>
<evidence type="ECO:0000313" key="3">
    <source>
        <dbReference type="EMBL" id="OTA05838.1"/>
    </source>
</evidence>
<evidence type="ECO:0000313" key="4">
    <source>
        <dbReference type="Proteomes" id="UP000219286"/>
    </source>
</evidence>
<dbReference type="OrthoDB" id="3545167at2759"/>
<evidence type="ECO:0000256" key="2">
    <source>
        <dbReference type="SAM" id="Phobius"/>
    </source>
</evidence>
<sequence length="129" mass="13578">MIDNLQCQTHTRTPWGSSPHRYDPRIRYLAMGLLCAFVLAVFTASLVFVGNSAVKAYSSSSSSDNDDPTASTSIPLSTEIPLSTTNIGATRSNQTTSNGITTITVHGLQSLLSPTITVSLGKTTTADVG</sequence>
<gene>
    <name evidence="3" type="ORF">A9Z42_0065740</name>
</gene>